<dbReference type="EMBL" id="FOQE01000040">
    <property type="protein sequence ID" value="SFH86764.1"/>
    <property type="molecule type" value="Genomic_DNA"/>
</dbReference>
<feature type="compositionally biased region" description="Acidic residues" evidence="3">
    <location>
        <begin position="125"/>
        <end position="135"/>
    </location>
</feature>
<feature type="compositionally biased region" description="Acidic residues" evidence="3">
    <location>
        <begin position="60"/>
        <end position="76"/>
    </location>
</feature>
<comment type="similarity">
    <text evidence="1">Belongs to the glycosyl hydrolase 73 family.</text>
</comment>
<dbReference type="GO" id="GO:0004040">
    <property type="term" value="F:amidase activity"/>
    <property type="evidence" value="ECO:0007669"/>
    <property type="project" value="InterPro"/>
</dbReference>
<dbReference type="RefSeq" id="WP_092093424.1">
    <property type="nucleotide sequence ID" value="NZ_FOQE01000040.1"/>
</dbReference>
<feature type="compositionally biased region" description="Basic and acidic residues" evidence="3">
    <location>
        <begin position="50"/>
        <end position="59"/>
    </location>
</feature>
<evidence type="ECO:0000313" key="6">
    <source>
        <dbReference type="EMBL" id="SFH86764.1"/>
    </source>
</evidence>
<dbReference type="InterPro" id="IPR002901">
    <property type="entry name" value="MGlyc_endo_b_GlcNAc-like_dom"/>
</dbReference>
<evidence type="ECO:0000256" key="3">
    <source>
        <dbReference type="SAM" id="MobiDB-lite"/>
    </source>
</evidence>
<feature type="signal peptide" evidence="4">
    <location>
        <begin position="1"/>
        <end position="28"/>
    </location>
</feature>
<feature type="compositionally biased region" description="Basic and acidic residues" evidence="3">
    <location>
        <begin position="77"/>
        <end position="91"/>
    </location>
</feature>
<dbReference type="AlphaFoldDB" id="A0A1I3DJ44"/>
<evidence type="ECO:0000313" key="7">
    <source>
        <dbReference type="Proteomes" id="UP000198668"/>
    </source>
</evidence>
<accession>A0A1I3DJ44</accession>
<sequence length="308" mass="34940">MFKKKNATISGVILLLLSSVFMPTIVLAETNIDPIVKSSEIQEEGMSLEKIEESKLHNEEPDENITEEISSEEDEIIDSKNDDINKQDTNKQDNQIDTQKVEDNSQSNKKEDQTSVPEQEKSSLEDEEKEINAEEEVFSLEKNREKAMEMMEEDLQARNEAGMQRTRAVPYTTAFINSVANAAVQNGKTYGLYPSVIIAQSILESGWGKSKLSGPPNNNLFGIKAEKGYKGPYVAVSTKEWVKDSHYEAGGYYITIIANFRKYSSYNETFKDHAEFLKHKRYTNVWIENADTDGDYGKPSFYDVLSSY</sequence>
<feature type="domain" description="Mannosyl-glycoprotein endo-beta-N-acetylglucosamidase-like" evidence="5">
    <location>
        <begin position="165"/>
        <end position="308"/>
    </location>
</feature>
<keyword evidence="4" id="KW-0732">Signal</keyword>
<dbReference type="SMART" id="SM00047">
    <property type="entry name" value="LYZ2"/>
    <property type="match status" value="1"/>
</dbReference>
<dbReference type="OrthoDB" id="977752at2"/>
<keyword evidence="7" id="KW-1185">Reference proteome</keyword>
<feature type="chain" id="PRO_5011583728" evidence="4">
    <location>
        <begin position="29"/>
        <end position="308"/>
    </location>
</feature>
<proteinExistence type="inferred from homology"/>
<dbReference type="InterPro" id="IPR051056">
    <property type="entry name" value="Glycosyl_Hydrolase_73"/>
</dbReference>
<keyword evidence="2" id="KW-0378">Hydrolase</keyword>
<feature type="compositionally biased region" description="Basic and acidic residues" evidence="3">
    <location>
        <begin position="99"/>
        <end position="124"/>
    </location>
</feature>
<gene>
    <name evidence="6" type="ORF">SAMN04489868_1406</name>
</gene>
<feature type="region of interest" description="Disordered" evidence="3">
    <location>
        <begin position="50"/>
        <end position="135"/>
    </location>
</feature>
<evidence type="ECO:0000256" key="1">
    <source>
        <dbReference type="ARBA" id="ARBA00010266"/>
    </source>
</evidence>
<evidence type="ECO:0000256" key="2">
    <source>
        <dbReference type="ARBA" id="ARBA00022801"/>
    </source>
</evidence>
<dbReference type="Gene3D" id="1.10.530.10">
    <property type="match status" value="1"/>
</dbReference>
<dbReference type="Pfam" id="PF01832">
    <property type="entry name" value="Glucosaminidase"/>
    <property type="match status" value="1"/>
</dbReference>
<evidence type="ECO:0000256" key="4">
    <source>
        <dbReference type="SAM" id="SignalP"/>
    </source>
</evidence>
<protein>
    <submittedName>
        <fullName evidence="6">Mannosyl-glycoprotein endo-beta-N-acetylglucosaminidase</fullName>
    </submittedName>
</protein>
<dbReference type="PANTHER" id="PTHR33308">
    <property type="entry name" value="PEPTIDOGLYCAN HYDROLASE FLGJ"/>
    <property type="match status" value="1"/>
</dbReference>
<dbReference type="PANTHER" id="PTHR33308:SF9">
    <property type="entry name" value="PEPTIDOGLYCAN HYDROLASE FLGJ"/>
    <property type="match status" value="1"/>
</dbReference>
<dbReference type="Gene3D" id="2.10.70.40">
    <property type="entry name" value="peptidoglycan hydrolase"/>
    <property type="match status" value="1"/>
</dbReference>
<evidence type="ECO:0000259" key="5">
    <source>
        <dbReference type="SMART" id="SM00047"/>
    </source>
</evidence>
<name>A0A1I3DJ44_9LACT</name>
<organism evidence="6 7">
    <name type="scientific">Pisciglobus halotolerans</name>
    <dbReference type="NCBI Taxonomy" id="745365"/>
    <lineage>
        <taxon>Bacteria</taxon>
        <taxon>Bacillati</taxon>
        <taxon>Bacillota</taxon>
        <taxon>Bacilli</taxon>
        <taxon>Lactobacillales</taxon>
        <taxon>Carnobacteriaceae</taxon>
    </lineage>
</organism>
<reference evidence="6 7" key="1">
    <citation type="submission" date="2016-10" db="EMBL/GenBank/DDBJ databases">
        <authorList>
            <person name="de Groot N.N."/>
        </authorList>
    </citation>
    <scope>NUCLEOTIDE SEQUENCE [LARGE SCALE GENOMIC DNA]</scope>
    <source>
        <strain evidence="6 7">DSM 27630</strain>
    </source>
</reference>
<dbReference type="Proteomes" id="UP000198668">
    <property type="component" value="Unassembled WGS sequence"/>
</dbReference>